<feature type="signal peptide" evidence="2">
    <location>
        <begin position="1"/>
        <end position="21"/>
    </location>
</feature>
<dbReference type="InterPro" id="IPR045956">
    <property type="entry name" value="DUF6376"/>
</dbReference>
<name>A0A120GPA2_9BACI</name>
<feature type="coiled-coil region" evidence="1">
    <location>
        <begin position="55"/>
        <end position="82"/>
    </location>
</feature>
<reference evidence="3 4" key="1">
    <citation type="submission" date="2015-11" db="EMBL/GenBank/DDBJ databases">
        <title>Genome Sequence of Bacillus simplex strain VanAntwerpen2.</title>
        <authorList>
            <person name="Couger M.B."/>
        </authorList>
    </citation>
    <scope>NUCLEOTIDE SEQUENCE [LARGE SCALE GENOMIC DNA]</scope>
    <source>
        <strain evidence="3 4">VanAntwerpen02</strain>
    </source>
</reference>
<organism evidence="3 4">
    <name type="scientific">Peribacillus simplex</name>
    <dbReference type="NCBI Taxonomy" id="1478"/>
    <lineage>
        <taxon>Bacteria</taxon>
        <taxon>Bacillati</taxon>
        <taxon>Bacillota</taxon>
        <taxon>Bacilli</taxon>
        <taxon>Bacillales</taxon>
        <taxon>Bacillaceae</taxon>
        <taxon>Peribacillus</taxon>
    </lineage>
</organism>
<dbReference type="PROSITE" id="PS51257">
    <property type="entry name" value="PROKAR_LIPOPROTEIN"/>
    <property type="match status" value="1"/>
</dbReference>
<dbReference type="EMBL" id="LNNH01000027">
    <property type="protein sequence ID" value="KWW17566.1"/>
    <property type="molecule type" value="Genomic_DNA"/>
</dbReference>
<accession>A0A120GPA2</accession>
<keyword evidence="2" id="KW-0732">Signal</keyword>
<dbReference type="Proteomes" id="UP000064189">
    <property type="component" value="Unassembled WGS sequence"/>
</dbReference>
<comment type="caution">
    <text evidence="3">The sequence shown here is derived from an EMBL/GenBank/DDBJ whole genome shotgun (WGS) entry which is preliminary data.</text>
</comment>
<evidence type="ECO:0008006" key="5">
    <source>
        <dbReference type="Google" id="ProtNLM"/>
    </source>
</evidence>
<sequence>MKKIIAIAFLSILALSGCSLLGEVHSSLEYADNATEYVNTVKGFANELPALAQDAVTNTEARQSLEKELQQLKTEIEEFNAIEPPQIAETIHEKIVASNQQLSDGIELYLNNIEKGQIDPKALEESEIMQTIDQITSLSEQIEKIGNE</sequence>
<evidence type="ECO:0000256" key="1">
    <source>
        <dbReference type="SAM" id="Coils"/>
    </source>
</evidence>
<evidence type="ECO:0000313" key="3">
    <source>
        <dbReference type="EMBL" id="KWW17566.1"/>
    </source>
</evidence>
<feature type="chain" id="PRO_5039494420" description="Lipoprotein" evidence="2">
    <location>
        <begin position="22"/>
        <end position="148"/>
    </location>
</feature>
<dbReference type="RefSeq" id="WP_061142707.1">
    <property type="nucleotide sequence ID" value="NZ_LNNH01000027.1"/>
</dbReference>
<evidence type="ECO:0000256" key="2">
    <source>
        <dbReference type="SAM" id="SignalP"/>
    </source>
</evidence>
<proteinExistence type="predicted"/>
<dbReference type="AlphaFoldDB" id="A0A120GPA2"/>
<gene>
    <name evidence="3" type="ORF">AS888_21315</name>
</gene>
<keyword evidence="1" id="KW-0175">Coiled coil</keyword>
<protein>
    <recommendedName>
        <fullName evidence="5">Lipoprotein</fullName>
    </recommendedName>
</protein>
<dbReference type="Pfam" id="PF19903">
    <property type="entry name" value="DUF6376"/>
    <property type="match status" value="1"/>
</dbReference>
<keyword evidence="4" id="KW-1185">Reference proteome</keyword>
<evidence type="ECO:0000313" key="4">
    <source>
        <dbReference type="Proteomes" id="UP000064189"/>
    </source>
</evidence>